<accession>A0A3B1C765</accession>
<organism evidence="1">
    <name type="scientific">hydrothermal vent metagenome</name>
    <dbReference type="NCBI Taxonomy" id="652676"/>
    <lineage>
        <taxon>unclassified sequences</taxon>
        <taxon>metagenomes</taxon>
        <taxon>ecological metagenomes</taxon>
    </lineage>
</organism>
<dbReference type="AlphaFoldDB" id="A0A3B1C765"/>
<gene>
    <name evidence="1" type="ORF">MNBD_NITROSPINAE03-1136</name>
</gene>
<evidence type="ECO:0008006" key="2">
    <source>
        <dbReference type="Google" id="ProtNLM"/>
    </source>
</evidence>
<dbReference type="EMBL" id="UOGB01000284">
    <property type="protein sequence ID" value="VAX23972.1"/>
    <property type="molecule type" value="Genomic_DNA"/>
</dbReference>
<proteinExistence type="predicted"/>
<sequence length="314" mass="34138">MAKDYKFKPADFEKISTYPIKKRKSLVKIDDFTDLEKYDATGRFSDLLPSILKADDLKDVVKAVRMANKNEKPVVMAMGAHVIKCGLSPIIIEMMERGIINALAFNGAGAVHDMEIAYHGATSEDVASEIKSGRFGMVEETGAHFNAALENKSAVGMGEALGSYIVKEKMLHANMSLLARGWKLDIPVTIHVAIGSDITHVGPGVDGEAIGRATLNDFKLFTGVVSRLKGGVYFNIGSSVVLPEVFIKALSAARNLGEDVSGFMTVNMDMIQSYRPRVNVVNRPVSDSGRGVSLTGHHEIMIPLLYHLLTSENL</sequence>
<dbReference type="Gene3D" id="3.40.50.10690">
    <property type="entry name" value="putative lor/sdh protein like domains"/>
    <property type="match status" value="1"/>
</dbReference>
<name>A0A3B1C765_9ZZZZ</name>
<evidence type="ECO:0000313" key="1">
    <source>
        <dbReference type="EMBL" id="VAX23972.1"/>
    </source>
</evidence>
<protein>
    <recommendedName>
        <fullName evidence="2">Deoxyhypusine synthase</fullName>
    </recommendedName>
</protein>
<reference evidence="1" key="1">
    <citation type="submission" date="2018-06" db="EMBL/GenBank/DDBJ databases">
        <authorList>
            <person name="Zhirakovskaya E."/>
        </authorList>
    </citation>
    <scope>NUCLEOTIDE SEQUENCE</scope>
</reference>